<dbReference type="PATRIC" id="fig|1116213.3.peg.519"/>
<evidence type="ECO:0000313" key="1">
    <source>
        <dbReference type="EMBL" id="CCE66996.1"/>
    </source>
</evidence>
<accession>G8C3U8</accession>
<organism evidence="1">
    <name type="scientific">Candidatus Mycoplasma haematominutum 'Birmingham 1'</name>
    <dbReference type="NCBI Taxonomy" id="1116213"/>
    <lineage>
        <taxon>Bacteria</taxon>
        <taxon>Bacillati</taxon>
        <taxon>Mycoplasmatota</taxon>
        <taxon>Mollicutes</taxon>
        <taxon>Mycoplasmataceae</taxon>
        <taxon>Mycoplasma</taxon>
    </lineage>
</organism>
<dbReference type="HOGENOM" id="CLU_1465686_0_0_14"/>
<dbReference type="AlphaFoldDB" id="G8C3U8"/>
<protein>
    <submittedName>
        <fullName evidence="1">Uncharacterized protein</fullName>
    </submittedName>
</protein>
<gene>
    <name evidence="1" type="ORF">MHM_04780</name>
</gene>
<dbReference type="EMBL" id="HE613254">
    <property type="protein sequence ID" value="CCE66996.1"/>
    <property type="molecule type" value="Genomic_DNA"/>
</dbReference>
<dbReference type="KEGG" id="mhb:MHM_04780"/>
<reference evidence="1" key="2">
    <citation type="submission" date="2011-11" db="EMBL/GenBank/DDBJ databases">
        <authorList>
            <person name="Barker E."/>
        </authorList>
    </citation>
    <scope>NUCLEOTIDE SEQUENCE</scope>
    <source>
        <strain evidence="1">Birmingham 1</strain>
    </source>
</reference>
<proteinExistence type="predicted"/>
<sequence length="184" mass="21003">MSDNAESQLVSVEVCNPSPSDSGTAVIPFGEVGDRKICWSNNSNSEVSAHHEKINQFFKSAWEKKNVWTGDNLGGARLYCKLKDFDSDGSEEQDSWFTLQKGGEEQCDGTDYVYVSLEDKGSEGAFIKRKQLKDQHQYSFWMCTKDCWSGKFKPESSKMIIQEEKNKWEEVKFYRREASSQSSS</sequence>
<name>G8C3U8_9MOLU</name>
<reference evidence="1" key="1">
    <citation type="submission" date="2011-11" db="EMBL/GenBank/DDBJ databases">
        <title>Complete genome sequence of Candidatus Mycoplasma haemominutum.</title>
        <authorList>
            <person name="Barker E.N."/>
            <person name="Darby A.C."/>
            <person name="Helps C.R."/>
            <person name="Peters I.R."/>
            <person name="Hughes M.A."/>
            <person name="Radford A.D."/>
            <person name="Novacco M."/>
            <person name="Boretti F."/>
            <person name="Hofmann-Lehmann R."/>
            <person name="Tasker S."/>
        </authorList>
    </citation>
    <scope>NUCLEOTIDE SEQUENCE</scope>
    <source>
        <strain evidence="1">Birmingham 1</strain>
    </source>
</reference>